<organism evidence="1 2">
    <name type="scientific">Streptomyces achmelvichensis</name>
    <dbReference type="NCBI Taxonomy" id="3134111"/>
    <lineage>
        <taxon>Bacteria</taxon>
        <taxon>Bacillati</taxon>
        <taxon>Actinomycetota</taxon>
        <taxon>Actinomycetes</taxon>
        <taxon>Kitasatosporales</taxon>
        <taxon>Streptomycetaceae</taxon>
        <taxon>Streptomyces</taxon>
    </lineage>
</organism>
<evidence type="ECO:0000313" key="1">
    <source>
        <dbReference type="EMBL" id="MEJ8640120.1"/>
    </source>
</evidence>
<keyword evidence="2" id="KW-1185">Reference proteome</keyword>
<reference evidence="1" key="1">
    <citation type="submission" date="2024-03" db="EMBL/GenBank/DDBJ databases">
        <title>Novel Streptomyces species of biotechnological and ecological value are a feature of Machair soil.</title>
        <authorList>
            <person name="Prole J.R."/>
            <person name="Goodfellow M."/>
            <person name="Allenby N."/>
            <person name="Ward A.C."/>
        </authorList>
    </citation>
    <scope>NUCLEOTIDE SEQUENCE</scope>
    <source>
        <strain evidence="1">MS2.AVA.5</strain>
    </source>
</reference>
<comment type="caution">
    <text evidence="1">The sequence shown here is derived from an EMBL/GenBank/DDBJ whole genome shotgun (WGS) entry which is preliminary data.</text>
</comment>
<accession>A0ACC6Q972</accession>
<proteinExistence type="predicted"/>
<gene>
    <name evidence="1" type="ORF">WKI67_43315</name>
</gene>
<sequence>MPRVAVFCGAAAPTDAVYVSAAASVGAHLAEHGVHVVYGGSRLGMMGALADSALAAGAQVTGIIPRSLHVPRIVRPGLSTLITVPDMTVRKARLLQGADAILALPGGFGTLDELAAAWGSAAHHEHAKPIGLLNTDHFYDPLLTFLNGAATAGFLAHHPHLRLENLAVVDTDPAALVDALIARAAPPPAACRTLASSRAGT</sequence>
<name>A0ACC6Q972_9ACTN</name>
<dbReference type="EMBL" id="JBBKAJ010000039">
    <property type="protein sequence ID" value="MEJ8640120.1"/>
    <property type="molecule type" value="Genomic_DNA"/>
</dbReference>
<dbReference type="Proteomes" id="UP001377168">
    <property type="component" value="Unassembled WGS sequence"/>
</dbReference>
<evidence type="ECO:0000313" key="2">
    <source>
        <dbReference type="Proteomes" id="UP001377168"/>
    </source>
</evidence>
<protein>
    <submittedName>
        <fullName evidence="1">TIGR00730 family Rossman fold protein</fullName>
    </submittedName>
</protein>